<comment type="similarity">
    <text evidence="6">Belongs to the exbB/tolQ family.</text>
</comment>
<evidence type="ECO:0000256" key="3">
    <source>
        <dbReference type="ARBA" id="ARBA00022692"/>
    </source>
</evidence>
<proteinExistence type="inferred from homology"/>
<sequence>MLLQIQTGVGGGMETQVDEPVKKTLSIMELITSGGVGGLVIMGVLFILFSIAIYIFIERYQSISKAGRLDQGFITSVKSQVAAGKLDAAKAMCLSVNTPVARMIEKGISRIGRPLKDIAAAIENTGKIEVLQLERNLALLATISGAAPMIGFLGTVIGMILAFHEMAAAGGQIRVDMLAEGIYTAMTTTVAGLFVGIVSYMSYNILVSKVNKVVYQMEVSATEFMDLLNEEV</sequence>
<comment type="caution">
    <text evidence="9">The sequence shown here is derived from an EMBL/GenBank/DDBJ whole genome shotgun (WGS) entry which is preliminary data.</text>
</comment>
<dbReference type="AlphaFoldDB" id="A0A369A226"/>
<keyword evidence="6" id="KW-0653">Protein transport</keyword>
<keyword evidence="2" id="KW-1003">Cell membrane</keyword>
<dbReference type="Pfam" id="PF01618">
    <property type="entry name" value="MotA_ExbB"/>
    <property type="match status" value="1"/>
</dbReference>
<dbReference type="Proteomes" id="UP000253517">
    <property type="component" value="Unassembled WGS sequence"/>
</dbReference>
<dbReference type="RefSeq" id="WP_084180156.1">
    <property type="nucleotide sequence ID" value="NZ_BHZF01000003.1"/>
</dbReference>
<feature type="domain" description="MotA/TolQ/ExbB proton channel" evidence="8">
    <location>
        <begin position="97"/>
        <end position="218"/>
    </location>
</feature>
<reference evidence="9 10" key="1">
    <citation type="submission" date="2018-07" db="EMBL/GenBank/DDBJ databases">
        <title>Genomic Encyclopedia of Type Strains, Phase IV (KMG-IV): sequencing the most valuable type-strain genomes for metagenomic binning, comparative biology and taxonomic classification.</title>
        <authorList>
            <person name="Goeker M."/>
        </authorList>
    </citation>
    <scope>NUCLEOTIDE SEQUENCE [LARGE SCALE GENOMIC DNA]</scope>
    <source>
        <strain evidence="9 10">DSM 21410</strain>
    </source>
</reference>
<feature type="transmembrane region" description="Helical" evidence="7">
    <location>
        <begin position="36"/>
        <end position="57"/>
    </location>
</feature>
<keyword evidence="3 7" id="KW-0812">Transmembrane</keyword>
<gene>
    <name evidence="9" type="ORF">DES35_103247</name>
</gene>
<feature type="transmembrane region" description="Helical" evidence="7">
    <location>
        <begin position="137"/>
        <end position="162"/>
    </location>
</feature>
<evidence type="ECO:0000256" key="2">
    <source>
        <dbReference type="ARBA" id="ARBA00022475"/>
    </source>
</evidence>
<dbReference type="EMBL" id="QPJS01000003">
    <property type="protein sequence ID" value="RCX03362.1"/>
    <property type="molecule type" value="Genomic_DNA"/>
</dbReference>
<evidence type="ECO:0000313" key="9">
    <source>
        <dbReference type="EMBL" id="RCX03362.1"/>
    </source>
</evidence>
<keyword evidence="6" id="KW-0813">Transport</keyword>
<keyword evidence="4 7" id="KW-1133">Transmembrane helix</keyword>
<evidence type="ECO:0000256" key="1">
    <source>
        <dbReference type="ARBA" id="ARBA00004651"/>
    </source>
</evidence>
<dbReference type="GO" id="GO:0005886">
    <property type="term" value="C:plasma membrane"/>
    <property type="evidence" value="ECO:0007669"/>
    <property type="project" value="UniProtKB-SubCell"/>
</dbReference>
<accession>A0A369A226</accession>
<evidence type="ECO:0000256" key="7">
    <source>
        <dbReference type="SAM" id="Phobius"/>
    </source>
</evidence>
<keyword evidence="10" id="KW-1185">Reference proteome</keyword>
<keyword evidence="5 7" id="KW-0472">Membrane</keyword>
<evidence type="ECO:0000256" key="4">
    <source>
        <dbReference type="ARBA" id="ARBA00022989"/>
    </source>
</evidence>
<dbReference type="PANTHER" id="PTHR30625">
    <property type="entry name" value="PROTEIN TOLQ"/>
    <property type="match status" value="1"/>
</dbReference>
<protein>
    <submittedName>
        <fullName evidence="9">Outer membrane transport energization protein ExbB</fullName>
    </submittedName>
</protein>
<comment type="subcellular location">
    <subcellularLocation>
        <location evidence="1">Cell membrane</location>
        <topology evidence="1">Multi-pass membrane protein</topology>
    </subcellularLocation>
    <subcellularLocation>
        <location evidence="6">Membrane</location>
        <topology evidence="6">Multi-pass membrane protein</topology>
    </subcellularLocation>
</comment>
<evidence type="ECO:0000256" key="6">
    <source>
        <dbReference type="RuleBase" id="RU004057"/>
    </source>
</evidence>
<organism evidence="9 10">
    <name type="scientific">Schleiferia thermophila</name>
    <dbReference type="NCBI Taxonomy" id="884107"/>
    <lineage>
        <taxon>Bacteria</taxon>
        <taxon>Pseudomonadati</taxon>
        <taxon>Bacteroidota</taxon>
        <taxon>Flavobacteriia</taxon>
        <taxon>Flavobacteriales</taxon>
        <taxon>Schleiferiaceae</taxon>
        <taxon>Schleiferia</taxon>
    </lineage>
</organism>
<evidence type="ECO:0000313" key="10">
    <source>
        <dbReference type="Proteomes" id="UP000253517"/>
    </source>
</evidence>
<evidence type="ECO:0000259" key="8">
    <source>
        <dbReference type="Pfam" id="PF01618"/>
    </source>
</evidence>
<dbReference type="InterPro" id="IPR002898">
    <property type="entry name" value="MotA_ExbB_proton_chnl"/>
</dbReference>
<dbReference type="PANTHER" id="PTHR30625:SF17">
    <property type="entry name" value="TOLQ-RELATED"/>
    <property type="match status" value="1"/>
</dbReference>
<dbReference type="GO" id="GO:0017038">
    <property type="term" value="P:protein import"/>
    <property type="evidence" value="ECO:0007669"/>
    <property type="project" value="TreeGrafter"/>
</dbReference>
<dbReference type="InterPro" id="IPR050790">
    <property type="entry name" value="ExbB/TolQ_transport"/>
</dbReference>
<name>A0A369A226_9FLAO</name>
<evidence type="ECO:0000256" key="5">
    <source>
        <dbReference type="ARBA" id="ARBA00023136"/>
    </source>
</evidence>
<feature type="transmembrane region" description="Helical" evidence="7">
    <location>
        <begin position="182"/>
        <end position="203"/>
    </location>
</feature>